<dbReference type="SUPFAM" id="SSF52738">
    <property type="entry name" value="Methylesterase CheB, C-terminal domain"/>
    <property type="match status" value="1"/>
</dbReference>
<evidence type="ECO:0000259" key="9">
    <source>
        <dbReference type="PROSITE" id="PS50122"/>
    </source>
</evidence>
<dbReference type="GO" id="GO:0000156">
    <property type="term" value="F:phosphorelay response regulator activity"/>
    <property type="evidence" value="ECO:0007669"/>
    <property type="project" value="InterPro"/>
</dbReference>
<evidence type="ECO:0000259" key="8">
    <source>
        <dbReference type="PROSITE" id="PS50110"/>
    </source>
</evidence>
<dbReference type="PROSITE" id="PS50110">
    <property type="entry name" value="RESPONSE_REGULATORY"/>
    <property type="match status" value="1"/>
</dbReference>
<dbReference type="InterPro" id="IPR000673">
    <property type="entry name" value="Sig_transdc_resp-reg_Me-estase"/>
</dbReference>
<dbReference type="RefSeq" id="WP_097064612.1">
    <property type="nucleotide sequence ID" value="NZ_OBMI01000003.1"/>
</dbReference>
<proteinExistence type="predicted"/>
<dbReference type="CDD" id="cd16432">
    <property type="entry name" value="CheB_Rec"/>
    <property type="match status" value="1"/>
</dbReference>
<evidence type="ECO:0000256" key="3">
    <source>
        <dbReference type="ARBA" id="ARBA00022801"/>
    </source>
</evidence>
<dbReference type="InterPro" id="IPR011006">
    <property type="entry name" value="CheY-like_superfamily"/>
</dbReference>
<dbReference type="EMBL" id="OBMI01000003">
    <property type="protein sequence ID" value="SOB87635.1"/>
    <property type="molecule type" value="Genomic_DNA"/>
</dbReference>
<feature type="domain" description="Response regulatory" evidence="8">
    <location>
        <begin position="20"/>
        <end position="138"/>
    </location>
</feature>
<dbReference type="OrthoDB" id="9793421at2"/>
<dbReference type="PANTHER" id="PTHR42872:SF6">
    <property type="entry name" value="PROTEIN-GLUTAMATE METHYLESTERASE_PROTEIN-GLUTAMINE GLUTAMINASE"/>
    <property type="match status" value="1"/>
</dbReference>
<evidence type="ECO:0000256" key="1">
    <source>
        <dbReference type="ARBA" id="ARBA00022490"/>
    </source>
</evidence>
<dbReference type="EC" id="3.1.1.61" evidence="4"/>
<dbReference type="InterPro" id="IPR008248">
    <property type="entry name" value="CheB-like"/>
</dbReference>
<keyword evidence="1" id="KW-0963">Cytoplasm</keyword>
<feature type="active site" evidence="6">
    <location>
        <position position="301"/>
    </location>
</feature>
<feature type="domain" description="CheB-type methylesterase" evidence="9">
    <location>
        <begin position="163"/>
        <end position="349"/>
    </location>
</feature>
<feature type="active site" evidence="6">
    <location>
        <position position="205"/>
    </location>
</feature>
<keyword evidence="3 6" id="KW-0378">Hydrolase</keyword>
<gene>
    <name evidence="10" type="ORF">SAMN06297144_2770</name>
</gene>
<dbReference type="GO" id="GO:0008984">
    <property type="term" value="F:protein-glutamate methylesterase activity"/>
    <property type="evidence" value="ECO:0007669"/>
    <property type="project" value="UniProtKB-EC"/>
</dbReference>
<comment type="catalytic activity">
    <reaction evidence="5">
        <text>[protein]-L-glutamate 5-O-methyl ester + H2O = L-glutamyl-[protein] + methanol + H(+)</text>
        <dbReference type="Rhea" id="RHEA:23236"/>
        <dbReference type="Rhea" id="RHEA-COMP:10208"/>
        <dbReference type="Rhea" id="RHEA-COMP:10311"/>
        <dbReference type="ChEBI" id="CHEBI:15377"/>
        <dbReference type="ChEBI" id="CHEBI:15378"/>
        <dbReference type="ChEBI" id="CHEBI:17790"/>
        <dbReference type="ChEBI" id="CHEBI:29973"/>
        <dbReference type="ChEBI" id="CHEBI:82795"/>
        <dbReference type="EC" id="3.1.1.61"/>
    </reaction>
</comment>
<dbReference type="AlphaFoldDB" id="A0A285R0I9"/>
<evidence type="ECO:0000256" key="7">
    <source>
        <dbReference type="PROSITE-ProRule" id="PRU00169"/>
    </source>
</evidence>
<protein>
    <recommendedName>
        <fullName evidence="4">protein-glutamate methylesterase</fullName>
        <ecNumber evidence="4">3.1.1.61</ecNumber>
    </recommendedName>
</protein>
<dbReference type="SMART" id="SM00448">
    <property type="entry name" value="REC"/>
    <property type="match status" value="1"/>
</dbReference>
<evidence type="ECO:0000313" key="10">
    <source>
        <dbReference type="EMBL" id="SOB87635.1"/>
    </source>
</evidence>
<evidence type="ECO:0000256" key="5">
    <source>
        <dbReference type="ARBA" id="ARBA00048267"/>
    </source>
</evidence>
<dbReference type="GO" id="GO:0006935">
    <property type="term" value="P:chemotaxis"/>
    <property type="evidence" value="ECO:0007669"/>
    <property type="project" value="UniProtKB-UniRule"/>
</dbReference>
<sequence>MAPTALGAAAGDVAPAPVASVLIVDDSIVARAAIARIIDGTDRFMVAGSVGSIRAALAFLDRHRVDVILLDLELPGIDGLTGLPDLLASGRGAKVLVVSAAAGDGATATIQALALGAADTLVKPAIGSGGRRFAELLEERLSRLCDAMPPAAATASSEEAATPLPQVGPFDIVAIGASTGGIHALSALLRAVPPNFELPILITQHLPASFMPYFAAQLAVLAGRPCDVAENHMRVRPGRLLIAPGDAHLRLARVSGGASVRLTHESVASGCTPSVDPMFESVAEVFGARALAVVLSGMGRDGSIGARRLQATGAPIVVQDRRSSVVWGMPGAVAGAGSATAILPPDAIGRLIATRGARP</sequence>
<name>A0A285R0I9_9SPHN</name>
<dbReference type="Pfam" id="PF00072">
    <property type="entry name" value="Response_reg"/>
    <property type="match status" value="1"/>
</dbReference>
<evidence type="ECO:0000256" key="4">
    <source>
        <dbReference type="ARBA" id="ARBA00039140"/>
    </source>
</evidence>
<dbReference type="InterPro" id="IPR035909">
    <property type="entry name" value="CheB_C"/>
</dbReference>
<dbReference type="GO" id="GO:0005737">
    <property type="term" value="C:cytoplasm"/>
    <property type="evidence" value="ECO:0007669"/>
    <property type="project" value="InterPro"/>
</dbReference>
<dbReference type="PANTHER" id="PTHR42872">
    <property type="entry name" value="PROTEIN-GLUTAMATE METHYLESTERASE/PROTEIN-GLUTAMINE GLUTAMINASE"/>
    <property type="match status" value="1"/>
</dbReference>
<dbReference type="PIRSF" id="PIRSF000876">
    <property type="entry name" value="RR_chemtxs_CheB"/>
    <property type="match status" value="1"/>
</dbReference>
<feature type="modified residue" description="4-aspartylphosphate" evidence="7">
    <location>
        <position position="71"/>
    </location>
</feature>
<accession>A0A285R0I9</accession>
<dbReference type="SUPFAM" id="SSF52172">
    <property type="entry name" value="CheY-like"/>
    <property type="match status" value="1"/>
</dbReference>
<evidence type="ECO:0000313" key="11">
    <source>
        <dbReference type="Proteomes" id="UP000219494"/>
    </source>
</evidence>
<keyword evidence="7" id="KW-0597">Phosphoprotein</keyword>
<dbReference type="InterPro" id="IPR001789">
    <property type="entry name" value="Sig_transdc_resp-reg_receiver"/>
</dbReference>
<dbReference type="Gene3D" id="3.40.50.180">
    <property type="entry name" value="Methylesterase CheB, C-terminal domain"/>
    <property type="match status" value="1"/>
</dbReference>
<dbReference type="Pfam" id="PF01339">
    <property type="entry name" value="CheB_methylest"/>
    <property type="match status" value="1"/>
</dbReference>
<feature type="active site" evidence="6">
    <location>
        <position position="178"/>
    </location>
</feature>
<dbReference type="PROSITE" id="PS50122">
    <property type="entry name" value="CHEB"/>
    <property type="match status" value="1"/>
</dbReference>
<dbReference type="Gene3D" id="3.40.50.2300">
    <property type="match status" value="1"/>
</dbReference>
<reference evidence="10 11" key="1">
    <citation type="submission" date="2017-07" db="EMBL/GenBank/DDBJ databases">
        <authorList>
            <person name="Sun Z.S."/>
            <person name="Albrecht U."/>
            <person name="Echele G."/>
            <person name="Lee C.C."/>
        </authorList>
    </citation>
    <scope>NUCLEOTIDE SEQUENCE [LARGE SCALE GENOMIC DNA]</scope>
    <source>
        <strain evidence="10 11">CGMCC 1.12672</strain>
    </source>
</reference>
<keyword evidence="2 6" id="KW-0145">Chemotaxis</keyword>
<keyword evidence="11" id="KW-1185">Reference proteome</keyword>
<dbReference type="Proteomes" id="UP000219494">
    <property type="component" value="Unassembled WGS sequence"/>
</dbReference>
<evidence type="ECO:0000256" key="2">
    <source>
        <dbReference type="ARBA" id="ARBA00022500"/>
    </source>
</evidence>
<organism evidence="10 11">
    <name type="scientific">Sphingomonas guangdongensis</name>
    <dbReference type="NCBI Taxonomy" id="1141890"/>
    <lineage>
        <taxon>Bacteria</taxon>
        <taxon>Pseudomonadati</taxon>
        <taxon>Pseudomonadota</taxon>
        <taxon>Alphaproteobacteria</taxon>
        <taxon>Sphingomonadales</taxon>
        <taxon>Sphingomonadaceae</taxon>
        <taxon>Sphingomonas</taxon>
    </lineage>
</organism>
<evidence type="ECO:0000256" key="6">
    <source>
        <dbReference type="PROSITE-ProRule" id="PRU00050"/>
    </source>
</evidence>